<dbReference type="AlphaFoldDB" id="A0A4Y2LMA7"/>
<feature type="region of interest" description="Disordered" evidence="1">
    <location>
        <begin position="53"/>
        <end position="84"/>
    </location>
</feature>
<evidence type="ECO:0000256" key="1">
    <source>
        <dbReference type="SAM" id="MobiDB-lite"/>
    </source>
</evidence>
<evidence type="ECO:0000313" key="2">
    <source>
        <dbReference type="EMBL" id="GBN15925.1"/>
    </source>
</evidence>
<feature type="region of interest" description="Disordered" evidence="1">
    <location>
        <begin position="1"/>
        <end position="27"/>
    </location>
</feature>
<reference evidence="2 3" key="1">
    <citation type="journal article" date="2019" name="Sci. Rep.">
        <title>Orb-weaving spider Araneus ventricosus genome elucidates the spidroin gene catalogue.</title>
        <authorList>
            <person name="Kono N."/>
            <person name="Nakamura H."/>
            <person name="Ohtoshi R."/>
            <person name="Moran D.A.P."/>
            <person name="Shinohara A."/>
            <person name="Yoshida Y."/>
            <person name="Fujiwara M."/>
            <person name="Mori M."/>
            <person name="Tomita M."/>
            <person name="Arakawa K."/>
        </authorList>
    </citation>
    <scope>NUCLEOTIDE SEQUENCE [LARGE SCALE GENOMIC DNA]</scope>
</reference>
<dbReference type="EMBL" id="BGPR01006079">
    <property type="protein sequence ID" value="GBN15925.1"/>
    <property type="molecule type" value="Genomic_DNA"/>
</dbReference>
<proteinExistence type="predicted"/>
<gene>
    <name evidence="2" type="ORF">AVEN_56362_1</name>
</gene>
<feature type="compositionally biased region" description="Basic and acidic residues" evidence="1">
    <location>
        <begin position="60"/>
        <end position="74"/>
    </location>
</feature>
<evidence type="ECO:0000313" key="3">
    <source>
        <dbReference type="Proteomes" id="UP000499080"/>
    </source>
</evidence>
<keyword evidence="3" id="KW-1185">Reference proteome</keyword>
<accession>A0A4Y2LMA7</accession>
<dbReference type="Proteomes" id="UP000499080">
    <property type="component" value="Unassembled WGS sequence"/>
</dbReference>
<protein>
    <submittedName>
        <fullName evidence="2">Uncharacterized protein</fullName>
    </submittedName>
</protein>
<feature type="compositionally biased region" description="Basic and acidic residues" evidence="1">
    <location>
        <begin position="1"/>
        <end position="11"/>
    </location>
</feature>
<organism evidence="2 3">
    <name type="scientific">Araneus ventricosus</name>
    <name type="common">Orbweaver spider</name>
    <name type="synonym">Epeira ventricosa</name>
    <dbReference type="NCBI Taxonomy" id="182803"/>
    <lineage>
        <taxon>Eukaryota</taxon>
        <taxon>Metazoa</taxon>
        <taxon>Ecdysozoa</taxon>
        <taxon>Arthropoda</taxon>
        <taxon>Chelicerata</taxon>
        <taxon>Arachnida</taxon>
        <taxon>Araneae</taxon>
        <taxon>Araneomorphae</taxon>
        <taxon>Entelegynae</taxon>
        <taxon>Araneoidea</taxon>
        <taxon>Araneidae</taxon>
        <taxon>Araneus</taxon>
    </lineage>
</organism>
<sequence length="124" mass="13882">MSDKRSEDSDRSGFTGEGPKESSCPVCSSGCVHQWARGSKARLMLRVATWRKAASRKGRWPPERRRSRRSEPRSGRAISDGLSRWYGNGARSQRRIAHVAILPDGKWAPLHTSQYVPPGCVCPY</sequence>
<comment type="caution">
    <text evidence="2">The sequence shown here is derived from an EMBL/GenBank/DDBJ whole genome shotgun (WGS) entry which is preliminary data.</text>
</comment>
<name>A0A4Y2LMA7_ARAVE</name>